<keyword evidence="2" id="KW-0061">Asparagine biosynthesis</keyword>
<evidence type="ECO:0000313" key="6">
    <source>
        <dbReference type="Proteomes" id="UP001281761"/>
    </source>
</evidence>
<feature type="region of interest" description="Disordered" evidence="4">
    <location>
        <begin position="547"/>
        <end position="601"/>
    </location>
</feature>
<dbReference type="Gene3D" id="3.40.50.620">
    <property type="entry name" value="HUPs"/>
    <property type="match status" value="1"/>
</dbReference>
<evidence type="ECO:0000256" key="3">
    <source>
        <dbReference type="ARBA" id="ARBA00022962"/>
    </source>
</evidence>
<keyword evidence="1" id="KW-0028">Amino-acid biosynthesis</keyword>
<dbReference type="Proteomes" id="UP001281761">
    <property type="component" value="Unassembled WGS sequence"/>
</dbReference>
<comment type="caution">
    <text evidence="5">The sequence shown here is derived from an EMBL/GenBank/DDBJ whole genome shotgun (WGS) entry which is preliminary data.</text>
</comment>
<dbReference type="PANTHER" id="PTHR45937">
    <property type="entry name" value="ASPARAGINE SYNTHETASE DOMAIN-CONTAINING PROTEIN 1"/>
    <property type="match status" value="1"/>
</dbReference>
<dbReference type="EMBL" id="JARBJD010000046">
    <property type="protein sequence ID" value="KAK2957405.1"/>
    <property type="molecule type" value="Genomic_DNA"/>
</dbReference>
<keyword evidence="3" id="KW-0315">Glutamine amidotransferase</keyword>
<feature type="compositionally biased region" description="Pro residues" evidence="4">
    <location>
        <begin position="570"/>
        <end position="599"/>
    </location>
</feature>
<dbReference type="CDD" id="cd01991">
    <property type="entry name" value="Asn_synthase_B_C"/>
    <property type="match status" value="1"/>
</dbReference>
<evidence type="ECO:0000313" key="5">
    <source>
        <dbReference type="EMBL" id="KAK2957405.1"/>
    </source>
</evidence>
<feature type="compositionally biased region" description="Basic residues" evidence="4">
    <location>
        <begin position="552"/>
        <end position="565"/>
    </location>
</feature>
<dbReference type="SUPFAM" id="SSF52402">
    <property type="entry name" value="Adenine nucleotide alpha hydrolases-like"/>
    <property type="match status" value="1"/>
</dbReference>
<dbReference type="InterPro" id="IPR014729">
    <property type="entry name" value="Rossmann-like_a/b/a_fold"/>
</dbReference>
<protein>
    <submittedName>
        <fullName evidence="5">Uncharacterized protein</fullName>
    </submittedName>
</protein>
<sequence>MIVLSSPFISSEHEFRFKPLLYDDYSVDDLKLLLTEADFALAILFLDFERQIIFFGKDLLGKHSYVAHFPKLFDYSIIQPPTSPFCKSSGQAPWNGPDDAEYYCYFDSKVDSSIPIPISTSQTAEDSFFLLTHPPITSQLQNHIYANKHVDEHWHELCPSLFSISFSSSTPSLSLHPFNIFDQALRTNILTPFLPLASFLTEILPPAFQTELSPVLLDGDEFSPPHVALATLVASVLPFLPQTITSPLYSSPSFSSLIPPRFYQPTSNHIDRIACLFSGGLDSTIVSGVIGLIIALSRKEAASQHSAPASHQNTDHVHLLNLSFGPPFDSPDRTTGIASFSDLSRCPIPSSQSGSPLILDNLNIPSFSTSPLRDSLFPALTFTQTVMDFSLASPFYVGSMFILKTTPSTPEPSTLLLFSGLGADEMAGGYGHHHTPFVVPQNFHHPPLVQSVSLSLTDISKFWIRNCARDDRVVTQAASLSNAFMMTSTQIHSENSSMSAFTLTFEPSSEQQTLSATRSIHLATPFLSAPLIALLFRCSFEEVVGFSSERKTNKHPPGKKKKKTRTAPPEIVPPAQPSEPEPSATPTPSPSPSPCPSESPTPNVFLCGDKRIFREVALLLGLNNAAHQPKRAMQFGTRSAKLTRAKGPEHMEGFEHIWSLDDLATDHS</sequence>
<proteinExistence type="predicted"/>
<evidence type="ECO:0000256" key="4">
    <source>
        <dbReference type="SAM" id="MobiDB-lite"/>
    </source>
</evidence>
<dbReference type="InterPro" id="IPR051857">
    <property type="entry name" value="Asn_synthetase_domain"/>
</dbReference>
<evidence type="ECO:0000256" key="1">
    <source>
        <dbReference type="ARBA" id="ARBA00022605"/>
    </source>
</evidence>
<accession>A0ABQ9Y0Y8</accession>
<name>A0ABQ9Y0Y8_9EUKA</name>
<organism evidence="5 6">
    <name type="scientific">Blattamonas nauphoetae</name>
    <dbReference type="NCBI Taxonomy" id="2049346"/>
    <lineage>
        <taxon>Eukaryota</taxon>
        <taxon>Metamonada</taxon>
        <taxon>Preaxostyla</taxon>
        <taxon>Oxymonadida</taxon>
        <taxon>Blattamonas</taxon>
    </lineage>
</organism>
<evidence type="ECO:0000256" key="2">
    <source>
        <dbReference type="ARBA" id="ARBA00022888"/>
    </source>
</evidence>
<dbReference type="PANTHER" id="PTHR45937:SF1">
    <property type="entry name" value="ASPARAGINE SYNTHETASE DOMAIN-CONTAINING PROTEIN 1"/>
    <property type="match status" value="1"/>
</dbReference>
<keyword evidence="6" id="KW-1185">Reference proteome</keyword>
<dbReference type="InterPro" id="IPR001962">
    <property type="entry name" value="Asn_synthase"/>
</dbReference>
<reference evidence="5 6" key="1">
    <citation type="journal article" date="2022" name="bioRxiv">
        <title>Genomics of Preaxostyla Flagellates Illuminates Evolutionary Transitions and the Path Towards Mitochondrial Loss.</title>
        <authorList>
            <person name="Novak L.V.F."/>
            <person name="Treitli S.C."/>
            <person name="Pyrih J."/>
            <person name="Halakuc P."/>
            <person name="Pipaliya S.V."/>
            <person name="Vacek V."/>
            <person name="Brzon O."/>
            <person name="Soukal P."/>
            <person name="Eme L."/>
            <person name="Dacks J.B."/>
            <person name="Karnkowska A."/>
            <person name="Elias M."/>
            <person name="Hampl V."/>
        </authorList>
    </citation>
    <scope>NUCLEOTIDE SEQUENCE [LARGE SCALE GENOMIC DNA]</scope>
    <source>
        <strain evidence="5">NAU3</strain>
        <tissue evidence="5">Gut</tissue>
    </source>
</reference>
<gene>
    <name evidence="5" type="ORF">BLNAU_7561</name>
</gene>